<keyword evidence="10 17" id="KW-0326">Glycosidase</keyword>
<evidence type="ECO:0000256" key="5">
    <source>
        <dbReference type="ARBA" id="ARBA00017303"/>
    </source>
</evidence>
<dbReference type="SUPFAM" id="SSF51445">
    <property type="entry name" value="(Trans)glycosidases"/>
    <property type="match status" value="1"/>
</dbReference>
<evidence type="ECO:0000256" key="1">
    <source>
        <dbReference type="ARBA" id="ARBA00000548"/>
    </source>
</evidence>
<dbReference type="InterPro" id="IPR006048">
    <property type="entry name" value="A-amylase/branching_C"/>
</dbReference>
<keyword evidence="6" id="KW-0479">Metal-binding</keyword>
<evidence type="ECO:0000256" key="11">
    <source>
        <dbReference type="ARBA" id="ARBA00023326"/>
    </source>
</evidence>
<keyword evidence="8" id="KW-0106">Calcium</keyword>
<evidence type="ECO:0000256" key="15">
    <source>
        <dbReference type="SAM" id="Phobius"/>
    </source>
</evidence>
<organism evidence="18 19">
    <name type="scientific">Agromyces atrinae</name>
    <dbReference type="NCBI Taxonomy" id="592376"/>
    <lineage>
        <taxon>Bacteria</taxon>
        <taxon>Bacillati</taxon>
        <taxon>Actinomycetota</taxon>
        <taxon>Actinomycetes</taxon>
        <taxon>Micrococcales</taxon>
        <taxon>Microbacteriaceae</taxon>
        <taxon>Agromyces</taxon>
    </lineage>
</organism>
<keyword evidence="7" id="KW-0378">Hydrolase</keyword>
<dbReference type="InterPro" id="IPR003961">
    <property type="entry name" value="FN3_dom"/>
</dbReference>
<dbReference type="InterPro" id="IPR006047">
    <property type="entry name" value="GH13_cat_dom"/>
</dbReference>
<keyword evidence="15" id="KW-0472">Membrane</keyword>
<reference evidence="18 19" key="1">
    <citation type="submission" date="2019-01" db="EMBL/GenBank/DDBJ databases">
        <title>Agromyces.</title>
        <authorList>
            <person name="Li J."/>
        </authorList>
    </citation>
    <scope>NUCLEOTIDE SEQUENCE [LARGE SCALE GENOMIC DNA]</scope>
    <source>
        <strain evidence="18 19">DSM 23870</strain>
    </source>
</reference>
<dbReference type="PRINTS" id="PR00110">
    <property type="entry name" value="ALPHAAMYLASE"/>
</dbReference>
<dbReference type="OrthoDB" id="9805159at2"/>
<evidence type="ECO:0000256" key="7">
    <source>
        <dbReference type="ARBA" id="ARBA00022801"/>
    </source>
</evidence>
<dbReference type="Gene3D" id="3.20.20.80">
    <property type="entry name" value="Glycosidases"/>
    <property type="match status" value="1"/>
</dbReference>
<dbReference type="Pfam" id="PF00041">
    <property type="entry name" value="fn3"/>
    <property type="match status" value="4"/>
</dbReference>
<comment type="similarity">
    <text evidence="3 13">Belongs to the glycosyl hydrolase 13 family.</text>
</comment>
<dbReference type="GO" id="GO:2001070">
    <property type="term" value="F:starch binding"/>
    <property type="evidence" value="ECO:0007669"/>
    <property type="project" value="InterPro"/>
</dbReference>
<evidence type="ECO:0000256" key="9">
    <source>
        <dbReference type="ARBA" id="ARBA00023277"/>
    </source>
</evidence>
<evidence type="ECO:0000256" key="6">
    <source>
        <dbReference type="ARBA" id="ARBA00022723"/>
    </source>
</evidence>
<gene>
    <name evidence="17" type="ORF">BJ972_001885</name>
    <name evidence="18" type="ORF">ESP50_07005</name>
</gene>
<dbReference type="GO" id="GO:0004556">
    <property type="term" value="F:alpha-amylase activity"/>
    <property type="evidence" value="ECO:0007669"/>
    <property type="project" value="UniProtKB-EC"/>
</dbReference>
<dbReference type="EC" id="3.2.1.1" evidence="4"/>
<dbReference type="EMBL" id="SDPM01000003">
    <property type="protein sequence ID" value="RXZ86808.1"/>
    <property type="molecule type" value="Genomic_DNA"/>
</dbReference>
<dbReference type="InterPro" id="IPR006046">
    <property type="entry name" value="Alpha_amylase"/>
</dbReference>
<reference evidence="17 20" key="2">
    <citation type="submission" date="2020-07" db="EMBL/GenBank/DDBJ databases">
        <title>Sequencing the genomes of 1000 actinobacteria strains.</title>
        <authorList>
            <person name="Klenk H.-P."/>
        </authorList>
    </citation>
    <scope>NUCLEOTIDE SEQUENCE [LARGE SCALE GENOMIC DNA]</scope>
    <source>
        <strain evidence="17 20">DSM 23870</strain>
    </source>
</reference>
<feature type="domain" description="Fibronectin type-III" evidence="16">
    <location>
        <begin position="514"/>
        <end position="605"/>
    </location>
</feature>
<dbReference type="InterPro" id="IPR031319">
    <property type="entry name" value="A-amylase_C"/>
</dbReference>
<dbReference type="InterPro" id="IPR036116">
    <property type="entry name" value="FN3_sf"/>
</dbReference>
<dbReference type="RefSeq" id="WP_129173506.1">
    <property type="nucleotide sequence ID" value="NZ_JACCBI010000001.1"/>
</dbReference>
<feature type="domain" description="Fibronectin type-III" evidence="16">
    <location>
        <begin position="709"/>
        <end position="797"/>
    </location>
</feature>
<feature type="transmembrane region" description="Helical" evidence="15">
    <location>
        <begin position="21"/>
        <end position="41"/>
    </location>
</feature>
<keyword evidence="15" id="KW-0812">Transmembrane</keyword>
<dbReference type="SMART" id="SM00642">
    <property type="entry name" value="Aamy"/>
    <property type="match status" value="1"/>
</dbReference>
<dbReference type="EMBL" id="JACCBI010000001">
    <property type="protein sequence ID" value="NYD67366.1"/>
    <property type="molecule type" value="Genomic_DNA"/>
</dbReference>
<feature type="region of interest" description="Disordered" evidence="14">
    <location>
        <begin position="960"/>
        <end position="1004"/>
    </location>
</feature>
<dbReference type="SMART" id="SM01066">
    <property type="entry name" value="CBM_25"/>
    <property type="match status" value="1"/>
</dbReference>
<evidence type="ECO:0000256" key="13">
    <source>
        <dbReference type="RuleBase" id="RU003615"/>
    </source>
</evidence>
<keyword evidence="9" id="KW-0119">Carbohydrate metabolism</keyword>
<evidence type="ECO:0000259" key="16">
    <source>
        <dbReference type="PROSITE" id="PS50853"/>
    </source>
</evidence>
<feature type="domain" description="Fibronectin type-III" evidence="16">
    <location>
        <begin position="801"/>
        <end position="885"/>
    </location>
</feature>
<dbReference type="Proteomes" id="UP000292686">
    <property type="component" value="Unassembled WGS sequence"/>
</dbReference>
<dbReference type="Proteomes" id="UP000581087">
    <property type="component" value="Unassembled WGS sequence"/>
</dbReference>
<evidence type="ECO:0000313" key="18">
    <source>
        <dbReference type="EMBL" id="RXZ86808.1"/>
    </source>
</evidence>
<dbReference type="Pfam" id="PF02806">
    <property type="entry name" value="Alpha-amylase_C"/>
    <property type="match status" value="1"/>
</dbReference>
<dbReference type="Gene3D" id="2.60.40.1180">
    <property type="entry name" value="Golgi alpha-mannosidase II"/>
    <property type="match status" value="1"/>
</dbReference>
<dbReference type="SMART" id="SM00632">
    <property type="entry name" value="Aamy_C"/>
    <property type="match status" value="1"/>
</dbReference>
<keyword evidence="11" id="KW-0624">Polysaccharide degradation</keyword>
<dbReference type="SUPFAM" id="SSF49265">
    <property type="entry name" value="Fibronectin type III"/>
    <property type="match status" value="3"/>
</dbReference>
<dbReference type="Pfam" id="PF03423">
    <property type="entry name" value="CBM_25"/>
    <property type="match status" value="1"/>
</dbReference>
<feature type="domain" description="Fibronectin type-III" evidence="16">
    <location>
        <begin position="894"/>
        <end position="977"/>
    </location>
</feature>
<feature type="compositionally biased region" description="Low complexity" evidence="14">
    <location>
        <begin position="972"/>
        <end position="981"/>
    </location>
</feature>
<accession>A0A4Q2M4N3</accession>
<dbReference type="GO" id="GO:0000272">
    <property type="term" value="P:polysaccharide catabolic process"/>
    <property type="evidence" value="ECO:0007669"/>
    <property type="project" value="UniProtKB-KW"/>
</dbReference>
<comment type="caution">
    <text evidence="18">The sequence shown here is derived from an EMBL/GenBank/DDBJ whole genome shotgun (WGS) entry which is preliminary data.</text>
</comment>
<dbReference type="PROSITE" id="PS50853">
    <property type="entry name" value="FN3"/>
    <property type="match status" value="4"/>
</dbReference>
<proteinExistence type="inferred from homology"/>
<evidence type="ECO:0000313" key="19">
    <source>
        <dbReference type="Proteomes" id="UP000292686"/>
    </source>
</evidence>
<keyword evidence="15" id="KW-1133">Transmembrane helix</keyword>
<dbReference type="InterPro" id="IPR017853">
    <property type="entry name" value="GH"/>
</dbReference>
<protein>
    <recommendedName>
        <fullName evidence="5">Alpha-amylase</fullName>
        <ecNumber evidence="4">3.2.1.1</ecNumber>
    </recommendedName>
    <alternativeName>
        <fullName evidence="12">1,4-alpha-D-glucan glucanohydrolase</fullName>
    </alternativeName>
</protein>
<comment type="catalytic activity">
    <reaction evidence="1">
        <text>Endohydrolysis of (1-&gt;4)-alpha-D-glucosidic linkages in polysaccharides containing three or more (1-&gt;4)-alpha-linked D-glucose units.</text>
        <dbReference type="EC" id="3.2.1.1"/>
    </reaction>
</comment>
<dbReference type="Pfam" id="PF00128">
    <property type="entry name" value="Alpha-amylase"/>
    <property type="match status" value="1"/>
</dbReference>
<evidence type="ECO:0000256" key="3">
    <source>
        <dbReference type="ARBA" id="ARBA00008061"/>
    </source>
</evidence>
<evidence type="ECO:0000313" key="20">
    <source>
        <dbReference type="Proteomes" id="UP000581087"/>
    </source>
</evidence>
<dbReference type="InterPro" id="IPR013783">
    <property type="entry name" value="Ig-like_fold"/>
</dbReference>
<dbReference type="Gene3D" id="2.60.40.10">
    <property type="entry name" value="Immunoglobulins"/>
    <property type="match status" value="5"/>
</dbReference>
<evidence type="ECO:0000256" key="12">
    <source>
        <dbReference type="ARBA" id="ARBA00030238"/>
    </source>
</evidence>
<dbReference type="GO" id="GO:0046872">
    <property type="term" value="F:metal ion binding"/>
    <property type="evidence" value="ECO:0007669"/>
    <property type="project" value="UniProtKB-KW"/>
</dbReference>
<sequence length="1310" mass="137907">MSSADPASTTDDVGRSKLTRFLAAVGAALLVSSLAVFIAPAPKAEAAAPGPKDTIAVLFSYTWNAIARECTNTLGPAGYGYVQTSPPQEHVLGQQWWTYYQPVSYKLESRMGTEAQFKQMIDTCNAAGVKVIVDAVINHMSGKTDGGTGWAGSSFQHYNYPGLYSSSDFHSCRRDIASYQNRQEVQECNLVNLSDLNTGSASVQEKIAGYLNKLVDLGAAGFRFDAVKHISKEDMWGIWNRVKNKESLYVVQEVIRANEPIQPEEYIGIGDIHEFAYARKLKEAFGGSSINWLIAGPGIGSTWQGFLQNKDAAVFVDNHDTERNLETLSYRDGASYDLAQIFTLAWNYGSPSIHSGYTFGHPSNETEKDKGPITDGSGKVIDPVQGQGNWTFKHAQNNIKNMVGFRNTTYGTEITNKWDNGGNAIAFGRGAKGYVVINNGSGEVNRTFTTSLPDGEYYNVSEATKSGSTWSGATVVVSGGKFTATVGGKKSLAIHVDAKKGGVIVDPDPVDTQAPTVPTNVKATANGTSITVSWTASTDDKKIAGYTIERTNGTTVKQFESTGTGTSFTDTGLAANTEYSYTVKAFDGTNRSGASSKATAKTGAAPVGGSSTIYYSTEKNWTKYYAHYQVGSGAWTTVPGKELTAACTGWVKGEIDLGTATTWKAAFNNGSGTWDNNGSRDYSLAAGVQAVKGGQISTVDPCPAPEPVTPSVPTGLKATVTDTTITASWTASTGATKYTLVYAGPTGTKTVTTSSTSATITGLTAKTLYGLKVRAANDAGKSSDYSARVNATTTASATLEAPTGLKATVTGTSIAVTWNKTTGASKYVLVYAAPTGTKTLDVTTNSANLTGLAPSTLYGLKVRAANAQGASSPYSVRVNATTGTNGGTTTTPAVPTGLKATVTGTTIAATWNASPGATKYTLTYAAPNGTKTVDVTTTSANLTGLTANTLYGLKVRATNSAGSSADSARVNATTAGTTPQPTTTPTPTPQPTTPPGPGTAVGTDHSVALYKTNPNGQVGKSKTITVDGNPSDWTADMLIAQGVANDDPRIFRGSHEGPVYDPYSLYGAWDAENLYLMWQFTNVTDVVDPAQGYPISDNGKPANGDIPQALAFDVNSRGGDGLEDGEEKGIWGMRYKFDNKEVDHLALFSSKPGVGQPALFSLNANDAFDYEPANVAAFKASGISFAYGDGFFPTTLMGIKKNGYEGYTPADLTDASKFTDLLKAGHSTKQDTIYEIKIPLAKLGTTKAQLEANGLGVMLITTFGQSAIGSLPYDPATLDNATKPYSADESTSAEKEDWDGFTAKFARVGK</sequence>
<dbReference type="SUPFAM" id="SSF51011">
    <property type="entry name" value="Glycosyl hydrolase domain"/>
    <property type="match status" value="1"/>
</dbReference>
<dbReference type="InterPro" id="IPR013780">
    <property type="entry name" value="Glyco_hydro_b"/>
</dbReference>
<evidence type="ECO:0000256" key="8">
    <source>
        <dbReference type="ARBA" id="ARBA00022837"/>
    </source>
</evidence>
<feature type="compositionally biased region" description="Pro residues" evidence="14">
    <location>
        <begin position="982"/>
        <end position="997"/>
    </location>
</feature>
<evidence type="ECO:0000256" key="2">
    <source>
        <dbReference type="ARBA" id="ARBA00001913"/>
    </source>
</evidence>
<dbReference type="SMART" id="SM00060">
    <property type="entry name" value="FN3"/>
    <property type="match status" value="4"/>
</dbReference>
<evidence type="ECO:0000256" key="10">
    <source>
        <dbReference type="ARBA" id="ARBA00023295"/>
    </source>
</evidence>
<evidence type="ECO:0000313" key="17">
    <source>
        <dbReference type="EMBL" id="NYD67366.1"/>
    </source>
</evidence>
<evidence type="ECO:0000256" key="14">
    <source>
        <dbReference type="SAM" id="MobiDB-lite"/>
    </source>
</evidence>
<dbReference type="PANTHER" id="PTHR43447">
    <property type="entry name" value="ALPHA-AMYLASE"/>
    <property type="match status" value="1"/>
</dbReference>
<keyword evidence="19" id="KW-1185">Reference proteome</keyword>
<dbReference type="CDD" id="cd00063">
    <property type="entry name" value="FN3"/>
    <property type="match status" value="4"/>
</dbReference>
<dbReference type="CDD" id="cd11317">
    <property type="entry name" value="AmyAc_bac_euk_AmyA"/>
    <property type="match status" value="1"/>
</dbReference>
<evidence type="ECO:0000256" key="4">
    <source>
        <dbReference type="ARBA" id="ARBA00012595"/>
    </source>
</evidence>
<name>A0A4Q2M4N3_9MICO</name>
<comment type="cofactor">
    <cofactor evidence="2">
        <name>Ca(2+)</name>
        <dbReference type="ChEBI" id="CHEBI:29108"/>
    </cofactor>
</comment>
<dbReference type="InterPro" id="IPR005085">
    <property type="entry name" value="CBM25"/>
</dbReference>